<feature type="coiled-coil region" evidence="1">
    <location>
        <begin position="17"/>
        <end position="44"/>
    </location>
</feature>
<comment type="caution">
    <text evidence="2">The sequence shown here is derived from an EMBL/GenBank/DDBJ whole genome shotgun (WGS) entry which is preliminary data.</text>
</comment>
<feature type="coiled-coil region" evidence="1">
    <location>
        <begin position="261"/>
        <end position="316"/>
    </location>
</feature>
<keyword evidence="1" id="KW-0175">Coiled coil</keyword>
<dbReference type="EMBL" id="JAKCXM010000016">
    <property type="protein sequence ID" value="KAJ0407895.1"/>
    <property type="molecule type" value="Genomic_DNA"/>
</dbReference>
<protein>
    <submittedName>
        <fullName evidence="2">Uncharacterized protein</fullName>
    </submittedName>
</protein>
<dbReference type="Proteomes" id="UP001209570">
    <property type="component" value="Unassembled WGS sequence"/>
</dbReference>
<proteinExistence type="predicted"/>
<feature type="coiled-coil region" evidence="1">
    <location>
        <begin position="87"/>
        <end position="187"/>
    </location>
</feature>
<reference evidence="2" key="1">
    <citation type="submission" date="2021-12" db="EMBL/GenBank/DDBJ databases">
        <title>Prjna785345.</title>
        <authorList>
            <person name="Rujirawat T."/>
            <person name="Krajaejun T."/>
        </authorList>
    </citation>
    <scope>NUCLEOTIDE SEQUENCE</scope>
    <source>
        <strain evidence="2">Pi057C3</strain>
    </source>
</reference>
<dbReference type="AlphaFoldDB" id="A0AAD5LRH7"/>
<organism evidence="2 3">
    <name type="scientific">Pythium insidiosum</name>
    <name type="common">Pythiosis disease agent</name>
    <dbReference type="NCBI Taxonomy" id="114742"/>
    <lineage>
        <taxon>Eukaryota</taxon>
        <taxon>Sar</taxon>
        <taxon>Stramenopiles</taxon>
        <taxon>Oomycota</taxon>
        <taxon>Peronosporomycetes</taxon>
        <taxon>Pythiales</taxon>
        <taxon>Pythiaceae</taxon>
        <taxon>Pythium</taxon>
    </lineage>
</organism>
<gene>
    <name evidence="2" type="ORF">P43SY_009182</name>
</gene>
<name>A0AAD5LRH7_PYTIN</name>
<evidence type="ECO:0000256" key="1">
    <source>
        <dbReference type="SAM" id="Coils"/>
    </source>
</evidence>
<feature type="coiled-coil region" evidence="1">
    <location>
        <begin position="345"/>
        <end position="372"/>
    </location>
</feature>
<keyword evidence="3" id="KW-1185">Reference proteome</keyword>
<accession>A0AAD5LRH7</accession>
<evidence type="ECO:0000313" key="2">
    <source>
        <dbReference type="EMBL" id="KAJ0407895.1"/>
    </source>
</evidence>
<sequence length="470" mass="55444">MADVMDTWAQKPWNVSEEMWKRKAKSMEEQYQRLLSEHQDLRLEKAKIMGELRVLQRYKETAEDMINKEVATRKIEHKEKLSAATKLEQYIKKYERECEKVLTLERENAFLMEQVSSMKGETEKRLDLLKELEDTQKRNARQKEKIREMEIVGIEHENTILELKEKVQKLKRRAESAGEALNDKDEECKNLSIRLAVRPTQLKRSSEWRLMLDLIDQAVESAWEAARGQNKTALHELKKKETLSKELETIKTETKQASYRIHALDLEVETAQSKLRQKERLVDELRDANAQLKREMSKLTSQLEDMSSNLAVLQDVVSEKDKELRRKDEMLRAKKTEVKCLAKIDDSSKERIEELVRQVAELQQQLLETQKDYLLKVKKDEAWRDKQRAKDRAEIMKEMETLHKPRRCKNCSETFTNKSNTSLACSYHPGRYVARQYPLEGYHWSCCQKRDLSARACKFAGRHVESKLLD</sequence>
<evidence type="ECO:0000313" key="3">
    <source>
        <dbReference type="Proteomes" id="UP001209570"/>
    </source>
</evidence>